<gene>
    <name evidence="1" type="ORF">E2C01_063301</name>
</gene>
<accession>A0A5B7HGP5</accession>
<dbReference type="EMBL" id="VSRR010028862">
    <property type="protein sequence ID" value="MPC69086.1"/>
    <property type="molecule type" value="Genomic_DNA"/>
</dbReference>
<comment type="caution">
    <text evidence="1">The sequence shown here is derived from an EMBL/GenBank/DDBJ whole genome shotgun (WGS) entry which is preliminary data.</text>
</comment>
<dbReference type="AlphaFoldDB" id="A0A5B7HGP5"/>
<organism evidence="1 2">
    <name type="scientific">Portunus trituberculatus</name>
    <name type="common">Swimming crab</name>
    <name type="synonym">Neptunus trituberculatus</name>
    <dbReference type="NCBI Taxonomy" id="210409"/>
    <lineage>
        <taxon>Eukaryota</taxon>
        <taxon>Metazoa</taxon>
        <taxon>Ecdysozoa</taxon>
        <taxon>Arthropoda</taxon>
        <taxon>Crustacea</taxon>
        <taxon>Multicrustacea</taxon>
        <taxon>Malacostraca</taxon>
        <taxon>Eumalacostraca</taxon>
        <taxon>Eucarida</taxon>
        <taxon>Decapoda</taxon>
        <taxon>Pleocyemata</taxon>
        <taxon>Brachyura</taxon>
        <taxon>Eubrachyura</taxon>
        <taxon>Portunoidea</taxon>
        <taxon>Portunidae</taxon>
        <taxon>Portuninae</taxon>
        <taxon>Portunus</taxon>
    </lineage>
</organism>
<sequence>MADKRGDGEGWIERGQKCISEEKAWKEQKAKILSVYCFVGNWRSSSSLIVAGVWLVNARSGDEILDYSVELQSSTNS</sequence>
<protein>
    <submittedName>
        <fullName evidence="1">Uncharacterized protein</fullName>
    </submittedName>
</protein>
<proteinExistence type="predicted"/>
<name>A0A5B7HGP5_PORTR</name>
<evidence type="ECO:0000313" key="1">
    <source>
        <dbReference type="EMBL" id="MPC69086.1"/>
    </source>
</evidence>
<reference evidence="1 2" key="1">
    <citation type="submission" date="2019-05" db="EMBL/GenBank/DDBJ databases">
        <title>Another draft genome of Portunus trituberculatus and its Hox gene families provides insights of decapod evolution.</title>
        <authorList>
            <person name="Jeong J.-H."/>
            <person name="Song I."/>
            <person name="Kim S."/>
            <person name="Choi T."/>
            <person name="Kim D."/>
            <person name="Ryu S."/>
            <person name="Kim W."/>
        </authorList>
    </citation>
    <scope>NUCLEOTIDE SEQUENCE [LARGE SCALE GENOMIC DNA]</scope>
    <source>
        <tissue evidence="1">Muscle</tissue>
    </source>
</reference>
<evidence type="ECO:0000313" key="2">
    <source>
        <dbReference type="Proteomes" id="UP000324222"/>
    </source>
</evidence>
<dbReference type="Proteomes" id="UP000324222">
    <property type="component" value="Unassembled WGS sequence"/>
</dbReference>
<keyword evidence="2" id="KW-1185">Reference proteome</keyword>